<keyword evidence="8 15" id="KW-0732">Signal</keyword>
<dbReference type="InterPro" id="IPR041498">
    <property type="entry name" value="Big_6"/>
</dbReference>
<dbReference type="InterPro" id="IPR008334">
    <property type="entry name" value="5'-Nucleotdase_C"/>
</dbReference>
<dbReference type="Pfam" id="PF01473">
    <property type="entry name" value="Choline_bind_1"/>
    <property type="match status" value="1"/>
</dbReference>
<dbReference type="InterPro" id="IPR036907">
    <property type="entry name" value="5'-Nucleotdase_C_sf"/>
</dbReference>
<feature type="domain" description="Bacterial Ig" evidence="18">
    <location>
        <begin position="1330"/>
        <end position="1409"/>
    </location>
</feature>
<dbReference type="Proteomes" id="UP000018877">
    <property type="component" value="Unassembled WGS sequence"/>
</dbReference>
<dbReference type="CDD" id="cd07410">
    <property type="entry name" value="MPP_CpdB_N"/>
    <property type="match status" value="1"/>
</dbReference>
<evidence type="ECO:0000259" key="16">
    <source>
        <dbReference type="Pfam" id="PF00149"/>
    </source>
</evidence>
<dbReference type="GO" id="GO:0030288">
    <property type="term" value="C:outer membrane-bounded periplasmic space"/>
    <property type="evidence" value="ECO:0007669"/>
    <property type="project" value="TreeGrafter"/>
</dbReference>
<reference evidence="19 20" key="1">
    <citation type="journal article" date="2014" name="Environ. Microbiol.">
        <title>The nitrate-ammonifying and nosZ-carrying bacterium Bacillus vireti is a potent source and sink for nitric and nitrous oxide under high nitrate conditions.</title>
        <authorList>
            <person name="Mania D."/>
            <person name="Heylen K."/>
            <person name="van Spanning R.J."/>
            <person name="Frostegard A."/>
        </authorList>
    </citation>
    <scope>NUCLEOTIDE SEQUENCE [LARGE SCALE GENOMIC DNA]</scope>
    <source>
        <strain evidence="19 20">LMG 21834</strain>
    </source>
</reference>
<dbReference type="InterPro" id="IPR004843">
    <property type="entry name" value="Calcineurin-like_PHP"/>
</dbReference>
<organism evidence="19 20">
    <name type="scientific">Neobacillus vireti LMG 21834</name>
    <dbReference type="NCBI Taxonomy" id="1131730"/>
    <lineage>
        <taxon>Bacteria</taxon>
        <taxon>Bacillati</taxon>
        <taxon>Bacillota</taxon>
        <taxon>Bacilli</taxon>
        <taxon>Bacillales</taxon>
        <taxon>Bacillaceae</taxon>
        <taxon>Neobacillus</taxon>
    </lineage>
</organism>
<comment type="catalytic activity">
    <reaction evidence="1">
        <text>a ribonucleoside 3'-phosphate + H2O = a ribonucleoside + phosphate</text>
        <dbReference type="Rhea" id="RHEA:10144"/>
        <dbReference type="ChEBI" id="CHEBI:13197"/>
        <dbReference type="ChEBI" id="CHEBI:15377"/>
        <dbReference type="ChEBI" id="CHEBI:18254"/>
        <dbReference type="ChEBI" id="CHEBI:43474"/>
        <dbReference type="EC" id="3.1.3.6"/>
    </reaction>
</comment>
<accession>A0AB94ITF9</accession>
<feature type="domain" description="Calcineurin-like phosphoesterase" evidence="16">
    <location>
        <begin position="47"/>
        <end position="294"/>
    </location>
</feature>
<dbReference type="Gene3D" id="2.20.120.10">
    <property type="entry name" value="Multimodular pneumococcal cell wall endolysin, domain 3"/>
    <property type="match status" value="2"/>
</dbReference>
<dbReference type="GO" id="GO:0008663">
    <property type="term" value="F:2',3'-cyclic-nucleotide 2'-phosphodiesterase activity"/>
    <property type="evidence" value="ECO:0007669"/>
    <property type="project" value="UniProtKB-EC"/>
</dbReference>
<feature type="chain" id="PRO_5044493844" evidence="15">
    <location>
        <begin position="39"/>
        <end position="1642"/>
    </location>
</feature>
<dbReference type="NCBIfam" id="NF033510">
    <property type="entry name" value="Ca_tandemer"/>
    <property type="match status" value="2"/>
</dbReference>
<evidence type="ECO:0000313" key="19">
    <source>
        <dbReference type="EMBL" id="ETI70359.1"/>
    </source>
</evidence>
<dbReference type="FunFam" id="3.90.780.10:FF:000004">
    <property type="entry name" value="UDP-sugar hydrolase, putative"/>
    <property type="match status" value="1"/>
</dbReference>
<dbReference type="SUPFAM" id="SSF56300">
    <property type="entry name" value="Metallo-dependent phosphatases"/>
    <property type="match status" value="2"/>
</dbReference>
<dbReference type="NCBIfam" id="NF006938">
    <property type="entry name" value="PRK09420.1"/>
    <property type="match status" value="1"/>
</dbReference>
<evidence type="ECO:0000256" key="8">
    <source>
        <dbReference type="ARBA" id="ARBA00022729"/>
    </source>
</evidence>
<dbReference type="InterPro" id="IPR006179">
    <property type="entry name" value="5_nucleotidase/apyrase"/>
</dbReference>
<evidence type="ECO:0000256" key="15">
    <source>
        <dbReference type="SAM" id="SignalP"/>
    </source>
</evidence>
<evidence type="ECO:0000256" key="11">
    <source>
        <dbReference type="ARBA" id="ARBA00022801"/>
    </source>
</evidence>
<dbReference type="InterPro" id="IPR041827">
    <property type="entry name" value="CpdB_N"/>
</dbReference>
<dbReference type="EMBL" id="ALAN01000019">
    <property type="protein sequence ID" value="ETI70359.1"/>
    <property type="molecule type" value="Genomic_DNA"/>
</dbReference>
<dbReference type="Gene3D" id="3.90.780.10">
    <property type="entry name" value="5'-Nucleotidase, C-terminal domain"/>
    <property type="match status" value="2"/>
</dbReference>
<evidence type="ECO:0000259" key="18">
    <source>
        <dbReference type="Pfam" id="PF17936"/>
    </source>
</evidence>
<feature type="repeat" description="Cell wall-binding" evidence="14">
    <location>
        <begin position="1563"/>
        <end position="1582"/>
    </location>
</feature>
<evidence type="ECO:0000256" key="13">
    <source>
        <dbReference type="ARBA" id="ARBA00023268"/>
    </source>
</evidence>
<evidence type="ECO:0000256" key="6">
    <source>
        <dbReference type="ARBA" id="ARBA00022525"/>
    </source>
</evidence>
<dbReference type="Pfam" id="PF02872">
    <property type="entry name" value="5_nucleotid_C"/>
    <property type="match status" value="2"/>
</dbReference>
<evidence type="ECO:0000259" key="17">
    <source>
        <dbReference type="Pfam" id="PF02872"/>
    </source>
</evidence>
<dbReference type="PANTHER" id="PTHR11575">
    <property type="entry name" value="5'-NUCLEOTIDASE-RELATED"/>
    <property type="match status" value="1"/>
</dbReference>
<evidence type="ECO:0000256" key="7">
    <source>
        <dbReference type="ARBA" id="ARBA00022723"/>
    </source>
</evidence>
<feature type="repeat" description="Cell wall-binding" evidence="14">
    <location>
        <begin position="1604"/>
        <end position="1623"/>
    </location>
</feature>
<dbReference type="EC" id="3.1.4.16" evidence="19"/>
<evidence type="ECO:0000256" key="9">
    <source>
        <dbReference type="ARBA" id="ARBA00022737"/>
    </source>
</evidence>
<sequence length="1642" mass="177169">MNRKIIRNIRSKIFKSSLALTLAASMIPFSFSPGVANAETAGNTATLRILETTDLHNNIMSYDYYQDTGVGLNYGLSKTASLIGQARSEVPTENSMLFDAGDTLQGNPMADYVAKVKPITKADTHPMFKAMNLLKYDAAIVGNHEFNFGLDFLDTALANAAFPIVNANIYIDDKDGNPDNDKNYFTPYEIIDKKIKDKNGQEQTVKVGVIGFAPPQIMQWDRDKVEGKLIIKDIVKTANKFIPEMKAKGADVIVAIAHSGCDIASEGKEAAENAVFDLTKVDGIDAMLFGHSHTNFPGSSFNGKKGIDNEKGHINNTPAVEAGYWGNNLGVLDLELVQQADGTWKADRANSKSVNRPVTAATTAVDEIVNAVKHEHEATLDYVRGKLGETPAPLNTFFSRVIDDPALQLINEAQTDFVKKYIAEHRSDLKDIPVISAAAPFKGGSSYTNIPKGDISIKSANDLYIYNNTLKALQLTGAQVREWLELCAAAFNKIDPNKEGNQDLLDNGFTPYNYDVIDGLKYQIDVTKEARYTRNGVRTSSQEHRIINLTMMDGTPVKDDQVFILATNNHRAGGTGNYPGTGADAKLVLDSLLENREVLMDYIKEKKVVNAVADNNWKIAPVGGVAKLVFNSSPDAKAYLSSAPNLKDLGPSTIRPGYQLYELDQNVHVKLLGINDLHGQLDYSTTVSGQPVGGIEYLAGYLKEKEATNPSHTLKVHAGDAVGASRPVSALMQEEPTIRFLNELGFDVGTVGNHEFDQGVTEMMRLINGGSHPKTVDKFGPFEGASFRYTVANVVDEKTNQLILPPYVIKEVDGVKIGFIGVVTTETPTIVTPSGVAGVKFTDEVEAINKYTAELKAKGIKAIVVLAHEAGSSSTNGSNPTGKVVEFAKKVDDEVDVIFGGHNHAYLNSTVNGKLLLQSYSYGTAFSDVDLTIDPVTQDIVAKEAKIVRTVQNKEHLDIKTKAKLDEYLEYIQPITSEVVGEAATAISRSTSSAGESALGNLIADGMRANTGTQFAFMNSGGIRDDIKKPGPITWGDLFAIQPFGNDIVTMKLTGDQVRILLNQQWADSGSKIMQISGLKYTWTSKLPIGNRVLDIYLPDGTEVDPKGEYTVTVNNFMADGGDGFTILKEGKERVTGTTDFKAIFNYVKEQSAIKPIAPVIEGRILRDVVKTPIVQVSQFDSILRGQTSPGAKIVVSIGEKKFDEVTADATGKFEVEIGKQAVGTEITLDITDTLGNKGTFKVTVAAPAAPVVNPVTDADVVITGTSEAGAKVVAKAGDKELGTAVADAEGKFAVTIAKQAAGTIITVTATDAAGNVSIATEVTVSDATAPAAPQVNGVTDADEVLTGTAEAGSTVIAIVDGKEIGQATADSAGKFEIKIAKQKAGVKISVTATDAAGNTSAATEVTVSAKVVEQPAKQGWKLENGKWYFYDNDVAKTGWLKDKEKWYYLGADGAMVTRAWVQTGAKWYYLGADGAMATKAWVQTGAKWYYLGTDGAMVTKAWVQSGAKWYYLGADGAMVTKAWVQSGVKWYYLGADGAMVTKAWVLSGGKWYYLGHDGKMLENEWLLDKNKWYYLGKNGAMAATSWVLSGGNWYFMDNNGIMKTGWVLTGGKWYYLYTNGKMAANTIVQGYKLGADGAWIK</sequence>
<keyword evidence="7" id="KW-0479">Metal-binding</keyword>
<dbReference type="GO" id="GO:0008253">
    <property type="term" value="F:5'-nucleotidase activity"/>
    <property type="evidence" value="ECO:0007669"/>
    <property type="project" value="TreeGrafter"/>
</dbReference>
<comment type="subcellular location">
    <subcellularLocation>
        <location evidence="4">Secreted</location>
        <location evidence="4">Cell wall</location>
        <topology evidence="4">Peptidoglycan-anchor</topology>
    </subcellularLocation>
</comment>
<dbReference type="GO" id="GO:0046872">
    <property type="term" value="F:metal ion binding"/>
    <property type="evidence" value="ECO:0007669"/>
    <property type="project" value="UniProtKB-KW"/>
</dbReference>
<dbReference type="InterPro" id="IPR013783">
    <property type="entry name" value="Ig-like_fold"/>
</dbReference>
<keyword evidence="20" id="KW-1185">Reference proteome</keyword>
<gene>
    <name evidence="19" type="ORF">BAVI_02844</name>
</gene>
<dbReference type="Pfam" id="PF17936">
    <property type="entry name" value="Big_6"/>
    <property type="match status" value="3"/>
</dbReference>
<keyword evidence="9" id="KW-0677">Repeat</keyword>
<dbReference type="InterPro" id="IPR006146">
    <property type="entry name" value="5'-Nucleotdase_CS"/>
</dbReference>
<feature type="domain" description="Bacterial Ig" evidence="18">
    <location>
        <begin position="1247"/>
        <end position="1327"/>
    </location>
</feature>
<feature type="domain" description="5'-Nucleotidase C-terminal" evidence="17">
    <location>
        <begin position="979"/>
        <end position="1130"/>
    </location>
</feature>
<dbReference type="SUPFAM" id="SSF69360">
    <property type="entry name" value="Cell wall binding repeat"/>
    <property type="match status" value="1"/>
</dbReference>
<dbReference type="Gene3D" id="2.60.40.10">
    <property type="entry name" value="Immunoglobulins"/>
    <property type="match status" value="3"/>
</dbReference>
<keyword evidence="13" id="KW-0511">Multifunctional enzyme</keyword>
<evidence type="ECO:0000256" key="4">
    <source>
        <dbReference type="ARBA" id="ARBA00004168"/>
    </source>
</evidence>
<feature type="domain" description="Bacterial Ig" evidence="18">
    <location>
        <begin position="1175"/>
        <end position="1240"/>
    </location>
</feature>
<dbReference type="GO" id="GO:0009166">
    <property type="term" value="P:nucleotide catabolic process"/>
    <property type="evidence" value="ECO:0007669"/>
    <property type="project" value="InterPro"/>
</dbReference>
<proteinExistence type="predicted"/>
<keyword evidence="11 19" id="KW-0378">Hydrolase</keyword>
<keyword evidence="6" id="KW-0964">Secreted</keyword>
<dbReference type="InterPro" id="IPR029052">
    <property type="entry name" value="Metallo-depent_PP-like"/>
</dbReference>
<comment type="caution">
    <text evidence="19">The sequence shown here is derived from an EMBL/GenBank/DDBJ whole genome shotgun (WGS) entry which is preliminary data.</text>
</comment>
<evidence type="ECO:0000256" key="3">
    <source>
        <dbReference type="ARBA" id="ARBA00001968"/>
    </source>
</evidence>
<evidence type="ECO:0000256" key="2">
    <source>
        <dbReference type="ARBA" id="ARBA00001730"/>
    </source>
</evidence>
<dbReference type="PRINTS" id="PR01607">
    <property type="entry name" value="APYRASEFAMLY"/>
</dbReference>
<dbReference type="GO" id="GO:0008254">
    <property type="term" value="F:3'-nucleotidase activity"/>
    <property type="evidence" value="ECO:0007669"/>
    <property type="project" value="UniProtKB-EC"/>
</dbReference>
<dbReference type="PROSITE" id="PS00786">
    <property type="entry name" value="5_NUCLEOTIDASE_2"/>
    <property type="match status" value="2"/>
</dbReference>
<keyword evidence="12" id="KW-0572">Peptidoglycan-anchor</keyword>
<dbReference type="PROSITE" id="PS51170">
    <property type="entry name" value="CW"/>
    <property type="match status" value="4"/>
</dbReference>
<comment type="catalytic activity">
    <reaction evidence="2">
        <text>a nucleoside 2',3'-cyclic phosphate + H2O = a nucleoside 3'-phosphate + H(+)</text>
        <dbReference type="Rhea" id="RHEA:19621"/>
        <dbReference type="ChEBI" id="CHEBI:15377"/>
        <dbReference type="ChEBI" id="CHEBI:15378"/>
        <dbReference type="ChEBI" id="CHEBI:66949"/>
        <dbReference type="ChEBI" id="CHEBI:66954"/>
        <dbReference type="EC" id="3.1.4.16"/>
    </reaction>
</comment>
<comment type="cofactor">
    <cofactor evidence="3">
        <name>a divalent metal cation</name>
        <dbReference type="ChEBI" id="CHEBI:60240"/>
    </cofactor>
</comment>
<evidence type="ECO:0000256" key="14">
    <source>
        <dbReference type="PROSITE-ProRule" id="PRU00591"/>
    </source>
</evidence>
<dbReference type="Pfam" id="PF19127">
    <property type="entry name" value="Choline_bind_3"/>
    <property type="match status" value="1"/>
</dbReference>
<dbReference type="GO" id="GO:0008768">
    <property type="term" value="F:UDP-sugar diphosphatase activity"/>
    <property type="evidence" value="ECO:0007669"/>
    <property type="project" value="TreeGrafter"/>
</dbReference>
<evidence type="ECO:0000256" key="1">
    <source>
        <dbReference type="ARBA" id="ARBA00000527"/>
    </source>
</evidence>
<protein>
    <submittedName>
        <fullName evidence="19">Bifunctional 2',3'-cyclic nucleotide 2'-phosphodiesterase/3'-nucleotidase protein</fullName>
        <ecNumber evidence="19">3.1.4.16</ecNumber>
    </submittedName>
</protein>
<feature type="repeat" description="Cell wall-binding" evidence="14">
    <location>
        <begin position="1584"/>
        <end position="1603"/>
    </location>
</feature>
<evidence type="ECO:0000256" key="10">
    <source>
        <dbReference type="ARBA" id="ARBA00022741"/>
    </source>
</evidence>
<evidence type="ECO:0000256" key="12">
    <source>
        <dbReference type="ARBA" id="ARBA00023088"/>
    </source>
</evidence>
<name>A0AB94ITF9_9BACI</name>
<evidence type="ECO:0000313" key="20">
    <source>
        <dbReference type="Proteomes" id="UP000018877"/>
    </source>
</evidence>
<dbReference type="Gene3D" id="3.60.21.10">
    <property type="match status" value="2"/>
</dbReference>
<dbReference type="Pfam" id="PF00149">
    <property type="entry name" value="Metallophos"/>
    <property type="match status" value="2"/>
</dbReference>
<dbReference type="SUPFAM" id="SSF55816">
    <property type="entry name" value="5'-nucleotidase (syn. UDP-sugar hydrolase), C-terminal domain"/>
    <property type="match status" value="2"/>
</dbReference>
<feature type="domain" description="5'-Nucleotidase C-terminal" evidence="17">
    <location>
        <begin position="399"/>
        <end position="579"/>
    </location>
</feature>
<feature type="domain" description="Calcineurin-like phosphoesterase" evidence="16">
    <location>
        <begin position="670"/>
        <end position="906"/>
    </location>
</feature>
<keyword evidence="5" id="KW-0134">Cell wall</keyword>
<dbReference type="Pfam" id="PF19085">
    <property type="entry name" value="Choline_bind_2"/>
    <property type="match status" value="2"/>
</dbReference>
<dbReference type="RefSeq" id="WP_024026785.1">
    <property type="nucleotide sequence ID" value="NZ_ALAN01000019.1"/>
</dbReference>
<dbReference type="Gene3D" id="2.10.270.10">
    <property type="entry name" value="Cholin Binding"/>
    <property type="match status" value="2"/>
</dbReference>
<feature type="repeat" description="Cell wall-binding" evidence="14">
    <location>
        <begin position="1437"/>
        <end position="1456"/>
    </location>
</feature>
<dbReference type="PANTHER" id="PTHR11575:SF24">
    <property type="entry name" value="5'-NUCLEOTIDASE"/>
    <property type="match status" value="1"/>
</dbReference>
<feature type="signal peptide" evidence="15">
    <location>
        <begin position="1"/>
        <end position="38"/>
    </location>
</feature>
<dbReference type="FunFam" id="3.60.21.10:FF:000052">
    <property type="entry name" value="Endonuclease YhcR"/>
    <property type="match status" value="1"/>
</dbReference>
<evidence type="ECO:0000256" key="5">
    <source>
        <dbReference type="ARBA" id="ARBA00022512"/>
    </source>
</evidence>
<keyword evidence="10" id="KW-0547">Nucleotide-binding</keyword>
<dbReference type="GO" id="GO:0000166">
    <property type="term" value="F:nucleotide binding"/>
    <property type="evidence" value="ECO:0007669"/>
    <property type="project" value="UniProtKB-KW"/>
</dbReference>
<dbReference type="InterPro" id="IPR018337">
    <property type="entry name" value="Cell_wall/Cho-bd_repeat"/>
</dbReference>